<dbReference type="InterPro" id="IPR033855">
    <property type="entry name" value="Protein_C"/>
</dbReference>
<dbReference type="CDD" id="cd07022">
    <property type="entry name" value="S49_Sppa_36K_type"/>
    <property type="match status" value="1"/>
</dbReference>
<dbReference type="OrthoDB" id="6999246at2"/>
<protein>
    <recommendedName>
        <fullName evidence="6">Peptidase S49 domain-containing protein</fullName>
    </recommendedName>
</protein>
<dbReference type="RefSeq" id="WP_153714114.1">
    <property type="nucleotide sequence ID" value="NZ_CP045871.1"/>
</dbReference>
<keyword evidence="3" id="KW-0378">Hydrolase</keyword>
<dbReference type="InterPro" id="IPR002142">
    <property type="entry name" value="Peptidase_S49"/>
</dbReference>
<dbReference type="PANTHER" id="PTHR33209:SF1">
    <property type="entry name" value="PEPTIDASE S49 DOMAIN-CONTAINING PROTEIN"/>
    <property type="match status" value="1"/>
</dbReference>
<dbReference type="Pfam" id="PF01343">
    <property type="entry name" value="Peptidase_S49"/>
    <property type="match status" value="1"/>
</dbReference>
<evidence type="ECO:0000256" key="4">
    <source>
        <dbReference type="ARBA" id="ARBA00022825"/>
    </source>
</evidence>
<feature type="region of interest" description="Disordered" evidence="5">
    <location>
        <begin position="413"/>
        <end position="433"/>
    </location>
</feature>
<feature type="region of interest" description="Disordered" evidence="5">
    <location>
        <begin position="281"/>
        <end position="309"/>
    </location>
</feature>
<evidence type="ECO:0000259" key="6">
    <source>
        <dbReference type="Pfam" id="PF01343"/>
    </source>
</evidence>
<evidence type="ECO:0000256" key="5">
    <source>
        <dbReference type="SAM" id="MobiDB-lite"/>
    </source>
</evidence>
<dbReference type="Proteomes" id="UP000388235">
    <property type="component" value="Chromosome"/>
</dbReference>
<feature type="compositionally biased region" description="Polar residues" evidence="5">
    <location>
        <begin position="292"/>
        <end position="302"/>
    </location>
</feature>
<evidence type="ECO:0000256" key="3">
    <source>
        <dbReference type="ARBA" id="ARBA00022801"/>
    </source>
</evidence>
<reference evidence="7 8" key="1">
    <citation type="submission" date="2019-11" db="EMBL/GenBank/DDBJ databases">
        <authorList>
            <person name="Khan S.A."/>
            <person name="Jeon C.O."/>
            <person name="Chun B.H."/>
        </authorList>
    </citation>
    <scope>NUCLEOTIDE SEQUENCE [LARGE SCALE GENOMIC DNA]</scope>
    <source>
        <strain evidence="7 8">IMCC 1097</strain>
    </source>
</reference>
<dbReference type="EMBL" id="CP045871">
    <property type="protein sequence ID" value="QGG80610.1"/>
    <property type="molecule type" value="Genomic_DNA"/>
</dbReference>
<dbReference type="InterPro" id="IPR029045">
    <property type="entry name" value="ClpP/crotonase-like_dom_sf"/>
</dbReference>
<feature type="compositionally biased region" description="Basic and acidic residues" evidence="5">
    <location>
        <begin position="282"/>
        <end position="291"/>
    </location>
</feature>
<evidence type="ECO:0000313" key="7">
    <source>
        <dbReference type="EMBL" id="QGG80610.1"/>
    </source>
</evidence>
<dbReference type="SUPFAM" id="SSF52096">
    <property type="entry name" value="ClpP/crotonase"/>
    <property type="match status" value="1"/>
</dbReference>
<dbReference type="AlphaFoldDB" id="A0A5Q2QFJ3"/>
<dbReference type="Gene3D" id="3.90.226.10">
    <property type="entry name" value="2-enoyl-CoA Hydratase, Chain A, domain 1"/>
    <property type="match status" value="1"/>
</dbReference>
<organism evidence="7 8">
    <name type="scientific">Litorivicinus lipolyticus</name>
    <dbReference type="NCBI Taxonomy" id="418701"/>
    <lineage>
        <taxon>Bacteria</taxon>
        <taxon>Pseudomonadati</taxon>
        <taxon>Pseudomonadota</taxon>
        <taxon>Gammaproteobacteria</taxon>
        <taxon>Oceanospirillales</taxon>
        <taxon>Litorivicinaceae</taxon>
        <taxon>Litorivicinus</taxon>
    </lineage>
</organism>
<dbReference type="KEGG" id="llp:GH975_08520"/>
<comment type="similarity">
    <text evidence="1">Belongs to the peptidase S49 family.</text>
</comment>
<evidence type="ECO:0000256" key="1">
    <source>
        <dbReference type="ARBA" id="ARBA00008683"/>
    </source>
</evidence>
<evidence type="ECO:0000313" key="8">
    <source>
        <dbReference type="Proteomes" id="UP000388235"/>
    </source>
</evidence>
<dbReference type="GO" id="GO:0006508">
    <property type="term" value="P:proteolysis"/>
    <property type="evidence" value="ECO:0007669"/>
    <property type="project" value="UniProtKB-KW"/>
</dbReference>
<sequence>MRFWNYATGTPWAMTEPSLDTVLTIAKREQDSIEAITERLGRPLEHSHQITMYGQTAVLPVTGPLFRYANLFTAISGATSYEVLARELGQALDNPAVQSIILDIDSPGGEVNGCAELANLIYQARERKPIIAYCSGDAASGAYWIASSCERIVISETASLGSIGVVGIYKRSNDAEQFEIVSSQSPFKRLDPQDEGDRARLQSRIDALAEIFIGAVAKHRGLDPPIVKAQFGQGDLLIGAQAVAQGLADSISTLDQTLQELNNQQTYESSPATAQGFLSSNKEADMPDQHNRQPQSGTTPEASGSVDPKASLSLSTLKADHPQLIQALHEEWTQANAGAVHTQSIEAGRQQERERIAAILDSDTAEGRESLARHLAFATDMSVDMATAAMSAAPKQSTSPVSHTSGFESAMAQMNNPAIEPADESASDDADNIAQRIARYSRGGTL</sequence>
<dbReference type="GO" id="GO:0008236">
    <property type="term" value="F:serine-type peptidase activity"/>
    <property type="evidence" value="ECO:0007669"/>
    <property type="project" value="UniProtKB-KW"/>
</dbReference>
<accession>A0A5Q2QFJ3</accession>
<name>A0A5Q2QFJ3_9GAMM</name>
<feature type="domain" description="Peptidase S49" evidence="6">
    <location>
        <begin position="125"/>
        <end position="265"/>
    </location>
</feature>
<evidence type="ECO:0000256" key="2">
    <source>
        <dbReference type="ARBA" id="ARBA00022670"/>
    </source>
</evidence>
<keyword evidence="4" id="KW-0720">Serine protease</keyword>
<gene>
    <name evidence="7" type="ORF">GH975_08520</name>
</gene>
<feature type="compositionally biased region" description="Acidic residues" evidence="5">
    <location>
        <begin position="421"/>
        <end position="431"/>
    </location>
</feature>
<keyword evidence="8" id="KW-1185">Reference proteome</keyword>
<keyword evidence="2" id="KW-0645">Protease</keyword>
<proteinExistence type="inferred from homology"/>
<dbReference type="PANTHER" id="PTHR33209">
    <property type="entry name" value="PROTEASE 4"/>
    <property type="match status" value="1"/>
</dbReference>